<accession>Q2LPN9</accession>
<dbReference type="PANTHER" id="PTHR43155:SF2">
    <property type="entry name" value="CYCLIC DI-GMP PHOSPHODIESTERASE PA4108"/>
    <property type="match status" value="1"/>
</dbReference>
<dbReference type="SMART" id="SM00471">
    <property type="entry name" value="HDc"/>
    <property type="match status" value="1"/>
</dbReference>
<dbReference type="EMBL" id="CP000252">
    <property type="protein sequence ID" value="ABC76242.1"/>
    <property type="molecule type" value="Genomic_DNA"/>
</dbReference>
<evidence type="ECO:0000313" key="2">
    <source>
        <dbReference type="EMBL" id="ABC76242.1"/>
    </source>
</evidence>
<dbReference type="HOGENOM" id="CLU_000445_92_1_7"/>
<dbReference type="PROSITE" id="PS51832">
    <property type="entry name" value="HD_GYP"/>
    <property type="match status" value="1"/>
</dbReference>
<dbReference type="RefSeq" id="WP_011416276.1">
    <property type="nucleotide sequence ID" value="NC_007759.1"/>
</dbReference>
<dbReference type="STRING" id="56780.SYN_00525"/>
<evidence type="ECO:0000259" key="1">
    <source>
        <dbReference type="PROSITE" id="PS51832"/>
    </source>
</evidence>
<organism evidence="2 3">
    <name type="scientific">Syntrophus aciditrophicus (strain SB)</name>
    <dbReference type="NCBI Taxonomy" id="56780"/>
    <lineage>
        <taxon>Bacteria</taxon>
        <taxon>Pseudomonadati</taxon>
        <taxon>Thermodesulfobacteriota</taxon>
        <taxon>Syntrophia</taxon>
        <taxon>Syntrophales</taxon>
        <taxon>Syntrophaceae</taxon>
        <taxon>Syntrophus</taxon>
    </lineage>
</organism>
<dbReference type="SUPFAM" id="SSF109604">
    <property type="entry name" value="HD-domain/PDEase-like"/>
    <property type="match status" value="1"/>
</dbReference>
<dbReference type="KEGG" id="sat:SYN_00525"/>
<name>Q2LPN9_SYNAS</name>
<dbReference type="Proteomes" id="UP000001933">
    <property type="component" value="Chromosome"/>
</dbReference>
<dbReference type="OrthoDB" id="9776628at2"/>
<dbReference type="PANTHER" id="PTHR43155">
    <property type="entry name" value="CYCLIC DI-GMP PHOSPHODIESTERASE PA4108-RELATED"/>
    <property type="match status" value="1"/>
</dbReference>
<dbReference type="Pfam" id="PF13487">
    <property type="entry name" value="HD_5"/>
    <property type="match status" value="1"/>
</dbReference>
<dbReference type="Gene3D" id="1.10.3210.10">
    <property type="entry name" value="Hypothetical protein af1432"/>
    <property type="match status" value="1"/>
</dbReference>
<gene>
    <name evidence="2" type="ORF">SYN_00525</name>
</gene>
<evidence type="ECO:0000313" key="3">
    <source>
        <dbReference type="Proteomes" id="UP000001933"/>
    </source>
</evidence>
<reference evidence="2 3" key="1">
    <citation type="journal article" date="2007" name="Proc. Natl. Acad. Sci. U.S.A.">
        <title>The genome of Syntrophus aciditrophicus: life at the thermodynamic limit of microbial growth.</title>
        <authorList>
            <person name="McInerney M.J."/>
            <person name="Rohlin L."/>
            <person name="Mouttaki H."/>
            <person name="Kim U."/>
            <person name="Krupp R.S."/>
            <person name="Rios-Hernandez L."/>
            <person name="Sieber J."/>
            <person name="Struchtemeyer C.G."/>
            <person name="Bhattacharyya A."/>
            <person name="Campbell J.W."/>
            <person name="Gunsalus R.P."/>
        </authorList>
    </citation>
    <scope>NUCLEOTIDE SEQUENCE [LARGE SCALE GENOMIC DNA]</scope>
    <source>
        <strain evidence="2 3">SB</strain>
    </source>
</reference>
<keyword evidence="3" id="KW-1185">Reference proteome</keyword>
<dbReference type="InterPro" id="IPR006675">
    <property type="entry name" value="HDIG_dom"/>
</dbReference>
<sequence>MNSGGYMAIPPGAILPESLPEFKIFMRNREGKYVLWAADGNRVTVAQLAKLSESGVQDVFVDIEESFKYEQYLEANLGKILDNQGITVDRKAAIFSRVSTNVVKAAFETSLKSGAMGMETLQRTQKMIENAMKFITDSNSLPALAKMIGHDYETYEHAMKVTWWTVAFISENPEILTYCQKDEISDAEQISETLRSCGVCALLHDIGKAYVPQEVINKNGPLTEIEWEIMKRHPLSGLAMLLDSELPAFVKKAIVQHHEDFDGGGYPMNLEGTNITVLARVLRIMDVFDAMTSRRPYKDPLSPMKVIQIMIGTPSHPEDNAEPAQDPRDRGMGRCFDHELLGKFIIFIGNVKLD</sequence>
<dbReference type="AlphaFoldDB" id="Q2LPN9"/>
<dbReference type="CDD" id="cd00077">
    <property type="entry name" value="HDc"/>
    <property type="match status" value="1"/>
</dbReference>
<feature type="domain" description="HD-GYP" evidence="1">
    <location>
        <begin position="132"/>
        <end position="342"/>
    </location>
</feature>
<proteinExistence type="predicted"/>
<dbReference type="InParanoid" id="Q2LPN9"/>
<dbReference type="NCBIfam" id="TIGR00277">
    <property type="entry name" value="HDIG"/>
    <property type="match status" value="1"/>
</dbReference>
<protein>
    <submittedName>
        <fullName evidence="2">Predicted phosphohydrolase</fullName>
    </submittedName>
</protein>
<dbReference type="InterPro" id="IPR037522">
    <property type="entry name" value="HD_GYP_dom"/>
</dbReference>
<dbReference type="InterPro" id="IPR003607">
    <property type="entry name" value="HD/PDEase_dom"/>
</dbReference>
<dbReference type="eggNOG" id="COG2206">
    <property type="taxonomic scope" value="Bacteria"/>
</dbReference>
<dbReference type="DNASU" id="3885506"/>